<dbReference type="AlphaFoldDB" id="A0A0K6I6B3"/>
<proteinExistence type="predicted"/>
<sequence length="507" mass="55489">MQVSKQAVIATKSEKRGVLARLFQHTSNYSIGSVLVMLASIISFPILTRIFTVAEYGTMALVTSTILFLVGVGKLGLQHSVVRYYSEVEAGTRSNTIKQFFSTVLFGMIAVGLVVTLLSIVGVYLTPTAWLANEQTKYLIVLASPLIFIRVVDSAMYNLLRAQQKSGIYSAYFTVRKYLGLALIFFVLFYVSRTLEGFFLSSMAGELIAVSVIIFYYARQRVFAVGEFSKPLFISMLVFGLPLLASELSMLLLNMSGRYIINYKLGPEPLGAFSAAFNFSDYLQGVLTASFAQAVVPMYFRMWEQQGREKTVAFIQQALKYYIALALPVLGGMAAVGPELLRLLASSKYEVSASLIVFIVAGMLISGGTPIFSAGIYINKLTKVVMYSVLTAAAVNIGLTLVLVGPYGIEGAAFAALVSYLVYTVLAAYYGRKVVKITIPWVDLTKFGIFTLIMYAVVIRVSPADLVVRIFSQMAVGALIYGILISIFDKEIRGLLQKGLAKLRGAD</sequence>
<dbReference type="InterPro" id="IPR002797">
    <property type="entry name" value="Polysacc_synth"/>
</dbReference>
<keyword evidence="8" id="KW-1185">Reference proteome</keyword>
<name>A0A0K6I6B3_9BURK</name>
<keyword evidence="3 6" id="KW-0812">Transmembrane</keyword>
<feature type="transmembrane region" description="Helical" evidence="6">
    <location>
        <begin position="231"/>
        <end position="253"/>
    </location>
</feature>
<dbReference type="OrthoDB" id="6017905at2"/>
<feature type="transmembrane region" description="Helical" evidence="6">
    <location>
        <begin position="282"/>
        <end position="300"/>
    </location>
</feature>
<feature type="transmembrane region" description="Helical" evidence="6">
    <location>
        <begin position="198"/>
        <end position="219"/>
    </location>
</feature>
<feature type="transmembrane region" description="Helical" evidence="6">
    <location>
        <begin position="353"/>
        <end position="377"/>
    </location>
</feature>
<evidence type="ECO:0000256" key="4">
    <source>
        <dbReference type="ARBA" id="ARBA00022989"/>
    </source>
</evidence>
<keyword evidence="2" id="KW-1003">Cell membrane</keyword>
<feature type="transmembrane region" description="Helical" evidence="6">
    <location>
        <begin position="56"/>
        <end position="77"/>
    </location>
</feature>
<feature type="transmembrane region" description="Helical" evidence="6">
    <location>
        <begin position="138"/>
        <end position="160"/>
    </location>
</feature>
<keyword evidence="5 6" id="KW-0472">Membrane</keyword>
<feature type="transmembrane region" description="Helical" evidence="6">
    <location>
        <begin position="103"/>
        <end position="126"/>
    </location>
</feature>
<feature type="transmembrane region" description="Helical" evidence="6">
    <location>
        <begin position="470"/>
        <end position="488"/>
    </location>
</feature>
<reference evidence="8" key="1">
    <citation type="submission" date="2015-08" db="EMBL/GenBank/DDBJ databases">
        <authorList>
            <person name="Varghese N."/>
        </authorList>
    </citation>
    <scope>NUCLEOTIDE SEQUENCE [LARGE SCALE GENOMIC DNA]</scope>
    <source>
        <strain evidence="8">DSM 18181</strain>
    </source>
</reference>
<evidence type="ECO:0000256" key="3">
    <source>
        <dbReference type="ARBA" id="ARBA00022692"/>
    </source>
</evidence>
<feature type="transmembrane region" description="Helical" evidence="6">
    <location>
        <begin position="172"/>
        <end position="192"/>
    </location>
</feature>
<feature type="transmembrane region" description="Helical" evidence="6">
    <location>
        <begin position="411"/>
        <end position="430"/>
    </location>
</feature>
<gene>
    <name evidence="7" type="ORF">Ga0061069_107189</name>
</gene>
<feature type="transmembrane region" description="Helical" evidence="6">
    <location>
        <begin position="29"/>
        <end position="50"/>
    </location>
</feature>
<protein>
    <submittedName>
        <fullName evidence="7">Membrane protein involved in the export of O-antigen and teichoic acid</fullName>
    </submittedName>
</protein>
<feature type="transmembrane region" description="Helical" evidence="6">
    <location>
        <begin position="321"/>
        <end position="341"/>
    </location>
</feature>
<evidence type="ECO:0000256" key="2">
    <source>
        <dbReference type="ARBA" id="ARBA00022475"/>
    </source>
</evidence>
<evidence type="ECO:0000313" key="7">
    <source>
        <dbReference type="EMBL" id="CUA98670.1"/>
    </source>
</evidence>
<dbReference type="GO" id="GO:0005886">
    <property type="term" value="C:plasma membrane"/>
    <property type="evidence" value="ECO:0007669"/>
    <property type="project" value="UniProtKB-SubCell"/>
</dbReference>
<feature type="transmembrane region" description="Helical" evidence="6">
    <location>
        <begin position="437"/>
        <end position="458"/>
    </location>
</feature>
<evidence type="ECO:0000256" key="1">
    <source>
        <dbReference type="ARBA" id="ARBA00004651"/>
    </source>
</evidence>
<evidence type="ECO:0000313" key="8">
    <source>
        <dbReference type="Proteomes" id="UP000183649"/>
    </source>
</evidence>
<dbReference type="Proteomes" id="UP000183649">
    <property type="component" value="Unassembled WGS sequence"/>
</dbReference>
<comment type="subcellular location">
    <subcellularLocation>
        <location evidence="1">Cell membrane</location>
        <topology evidence="1">Multi-pass membrane protein</topology>
    </subcellularLocation>
</comment>
<dbReference type="InterPro" id="IPR050833">
    <property type="entry name" value="Poly_Biosynth_Transport"/>
</dbReference>
<accession>A0A0K6I6B3</accession>
<evidence type="ECO:0000256" key="6">
    <source>
        <dbReference type="SAM" id="Phobius"/>
    </source>
</evidence>
<feature type="transmembrane region" description="Helical" evidence="6">
    <location>
        <begin position="384"/>
        <end position="405"/>
    </location>
</feature>
<dbReference type="EMBL" id="CYHF01000007">
    <property type="protein sequence ID" value="CUA98670.1"/>
    <property type="molecule type" value="Genomic_DNA"/>
</dbReference>
<dbReference type="STRING" id="339866.GCA_001418255_02228"/>
<dbReference type="RefSeq" id="WP_055451081.1">
    <property type="nucleotide sequence ID" value="NZ_CYHF01000007.1"/>
</dbReference>
<organism evidence="7 8">
    <name type="scientific">Thiomonas bhubaneswarensis</name>
    <dbReference type="NCBI Taxonomy" id="339866"/>
    <lineage>
        <taxon>Bacteria</taxon>
        <taxon>Pseudomonadati</taxon>
        <taxon>Pseudomonadota</taxon>
        <taxon>Betaproteobacteria</taxon>
        <taxon>Burkholderiales</taxon>
        <taxon>Thiomonas</taxon>
    </lineage>
</organism>
<dbReference type="PANTHER" id="PTHR30250">
    <property type="entry name" value="PST FAMILY PREDICTED COLANIC ACID TRANSPORTER"/>
    <property type="match status" value="1"/>
</dbReference>
<keyword evidence="4 6" id="KW-1133">Transmembrane helix</keyword>
<dbReference type="PANTHER" id="PTHR30250:SF11">
    <property type="entry name" value="O-ANTIGEN TRANSPORTER-RELATED"/>
    <property type="match status" value="1"/>
</dbReference>
<evidence type="ECO:0000256" key="5">
    <source>
        <dbReference type="ARBA" id="ARBA00023136"/>
    </source>
</evidence>
<dbReference type="Pfam" id="PF01943">
    <property type="entry name" value="Polysacc_synt"/>
    <property type="match status" value="1"/>
</dbReference>